<comment type="caution">
    <text evidence="1">The sequence shown here is derived from an EMBL/GenBank/DDBJ whole genome shotgun (WGS) entry which is preliminary data.</text>
</comment>
<gene>
    <name evidence="1" type="ORF">GGR27_002249</name>
</gene>
<protein>
    <recommendedName>
        <fullName evidence="3">Outer membrane protein beta-barrel domain-containing protein</fullName>
    </recommendedName>
</protein>
<evidence type="ECO:0000313" key="2">
    <source>
        <dbReference type="Proteomes" id="UP000770785"/>
    </source>
</evidence>
<reference evidence="1 2" key="1">
    <citation type="submission" date="2020-03" db="EMBL/GenBank/DDBJ databases">
        <title>Genomic Encyclopedia of Type Strains, Phase IV (KMG-IV): sequencing the most valuable type-strain genomes for metagenomic binning, comparative biology and taxonomic classification.</title>
        <authorList>
            <person name="Goeker M."/>
        </authorList>
    </citation>
    <scope>NUCLEOTIDE SEQUENCE [LARGE SCALE GENOMIC DNA]</scope>
    <source>
        <strain evidence="1 2">DSM 105096</strain>
    </source>
</reference>
<proteinExistence type="predicted"/>
<dbReference type="Gene3D" id="2.40.160.20">
    <property type="match status" value="1"/>
</dbReference>
<dbReference type="RefSeq" id="WP_168037503.1">
    <property type="nucleotide sequence ID" value="NZ_JAATJH010000003.1"/>
</dbReference>
<evidence type="ECO:0008006" key="3">
    <source>
        <dbReference type="Google" id="ProtNLM"/>
    </source>
</evidence>
<name>A0ABX0XBW0_9BACT</name>
<keyword evidence="2" id="KW-1185">Reference proteome</keyword>
<accession>A0ABX0XBW0</accession>
<organism evidence="1 2">
    <name type="scientific">Neolewinella antarctica</name>
    <dbReference type="NCBI Taxonomy" id="442734"/>
    <lineage>
        <taxon>Bacteria</taxon>
        <taxon>Pseudomonadati</taxon>
        <taxon>Bacteroidota</taxon>
        <taxon>Saprospiria</taxon>
        <taxon>Saprospirales</taxon>
        <taxon>Lewinellaceae</taxon>
        <taxon>Neolewinella</taxon>
    </lineage>
</organism>
<evidence type="ECO:0000313" key="1">
    <source>
        <dbReference type="EMBL" id="NJC26739.1"/>
    </source>
</evidence>
<dbReference type="EMBL" id="JAATJH010000003">
    <property type="protein sequence ID" value="NJC26739.1"/>
    <property type="molecule type" value="Genomic_DNA"/>
</dbReference>
<sequence length="311" mass="35529">MSSTSSSRSCPAQAHWRGSLIWLLLILPLGWLSAQQTSVPKLPSDTYQLQLFKAQGRDTTLPDADAALLNFTKRRYDRLLRRQRRKDYEGFWAINGSVNVGSRSVHDYTGSTFRRSSAADQLRTFIMPSGEIIPANGNDNFYGDITGYSSYLLRVGIARQTRWGGYFHLTPGLYRRRVALTGDPYGHLEEDEIQVVRTSKVMAGIFELGFQYTFFRRRRFRPYLGFGSVNLIRYSGETRRDFYEARTRQTGVIGGFRIKDSFPLYPDLCLTAGFQFELTRHLSVGAHAYASDGVNLYINAPIGFEVRYLFK</sequence>
<dbReference type="Proteomes" id="UP000770785">
    <property type="component" value="Unassembled WGS sequence"/>
</dbReference>